<sequence length="290" mass="33892">MPKRPKPYLLHRQSDIEHVKGISRVDRSSLEEERDRQYAEYWIDEYGTAPDRIRNDHIFPAISQVASHFARDNVVYDFGCGVGNAVNFCLGMGASQYTGFDVNRHFLDAAKQTHESERVSFIRKNFDQSGWERSITRSFDLGLSIFVLNELRDPRIYLRGIRKLCRRGSKSNRISEADKSRVCLVVTHPFLVLKDLSDFYFGRANSRKFLEIESYKSQDTGRYNFSRGNFAIPYTHFPTGDLFEMLIRLSFKIEHFEEIYFEPGELSEEETNRVHVNNQFPKALFFLLKG</sequence>
<dbReference type="AlphaFoldDB" id="A0A399RMC5"/>
<dbReference type="SUPFAM" id="SSF53335">
    <property type="entry name" value="S-adenosyl-L-methionine-dependent methyltransferases"/>
    <property type="match status" value="1"/>
</dbReference>
<proteinExistence type="predicted"/>
<feature type="domain" description="Methyltransferase type 12" evidence="1">
    <location>
        <begin position="77"/>
        <end position="168"/>
    </location>
</feature>
<accession>A0A399RMC5</accession>
<dbReference type="Gene3D" id="3.40.50.150">
    <property type="entry name" value="Vaccinia Virus protein VP39"/>
    <property type="match status" value="1"/>
</dbReference>
<protein>
    <submittedName>
        <fullName evidence="2">Class I SAM-dependent methyltransferase</fullName>
    </submittedName>
</protein>
<keyword evidence="3" id="KW-1185">Reference proteome</keyword>
<evidence type="ECO:0000313" key="3">
    <source>
        <dbReference type="Proteomes" id="UP000265845"/>
    </source>
</evidence>
<evidence type="ECO:0000313" key="2">
    <source>
        <dbReference type="EMBL" id="RIJ30855.1"/>
    </source>
</evidence>
<dbReference type="OrthoDB" id="9765084at2"/>
<reference evidence="2 3" key="1">
    <citation type="submission" date="2018-08" db="EMBL/GenBank/DDBJ databases">
        <title>Henriciella mobilis sp. nov., isolated from seawater.</title>
        <authorList>
            <person name="Cheng H."/>
            <person name="Wu Y.-H."/>
            <person name="Xu X.-W."/>
            <person name="Guo L.-L."/>
        </authorList>
    </citation>
    <scope>NUCLEOTIDE SEQUENCE [LARGE SCALE GENOMIC DNA]</scope>
    <source>
        <strain evidence="2 3">CCUG67844</strain>
    </source>
</reference>
<keyword evidence="2" id="KW-0808">Transferase</keyword>
<evidence type="ECO:0000259" key="1">
    <source>
        <dbReference type="Pfam" id="PF08242"/>
    </source>
</evidence>
<dbReference type="GO" id="GO:0032259">
    <property type="term" value="P:methylation"/>
    <property type="evidence" value="ECO:0007669"/>
    <property type="project" value="UniProtKB-KW"/>
</dbReference>
<comment type="caution">
    <text evidence="2">The sequence shown here is derived from an EMBL/GenBank/DDBJ whole genome shotgun (WGS) entry which is preliminary data.</text>
</comment>
<dbReference type="RefSeq" id="WP_119452356.1">
    <property type="nucleotide sequence ID" value="NZ_QWGA01000003.1"/>
</dbReference>
<dbReference type="InterPro" id="IPR029063">
    <property type="entry name" value="SAM-dependent_MTases_sf"/>
</dbReference>
<dbReference type="InterPro" id="IPR013217">
    <property type="entry name" value="Methyltransf_12"/>
</dbReference>
<organism evidence="2 3">
    <name type="scientific">Henriciella algicola</name>
    <dbReference type="NCBI Taxonomy" id="1608422"/>
    <lineage>
        <taxon>Bacteria</taxon>
        <taxon>Pseudomonadati</taxon>
        <taxon>Pseudomonadota</taxon>
        <taxon>Alphaproteobacteria</taxon>
        <taxon>Hyphomonadales</taxon>
        <taxon>Hyphomonadaceae</taxon>
        <taxon>Henriciella</taxon>
    </lineage>
</organism>
<dbReference type="EMBL" id="QWGA01000003">
    <property type="protein sequence ID" value="RIJ30855.1"/>
    <property type="molecule type" value="Genomic_DNA"/>
</dbReference>
<dbReference type="Proteomes" id="UP000265845">
    <property type="component" value="Unassembled WGS sequence"/>
</dbReference>
<name>A0A399RMC5_9PROT</name>
<keyword evidence="2" id="KW-0489">Methyltransferase</keyword>
<gene>
    <name evidence="2" type="ORF">D1222_00865</name>
</gene>
<dbReference type="Pfam" id="PF08242">
    <property type="entry name" value="Methyltransf_12"/>
    <property type="match status" value="1"/>
</dbReference>
<dbReference type="GO" id="GO:0008168">
    <property type="term" value="F:methyltransferase activity"/>
    <property type="evidence" value="ECO:0007669"/>
    <property type="project" value="UniProtKB-KW"/>
</dbReference>